<feature type="compositionally biased region" description="Basic and acidic residues" evidence="1">
    <location>
        <begin position="255"/>
        <end position="266"/>
    </location>
</feature>
<feature type="compositionally biased region" description="Low complexity" evidence="1">
    <location>
        <begin position="341"/>
        <end position="353"/>
    </location>
</feature>
<keyword evidence="2" id="KW-0732">Signal</keyword>
<evidence type="ECO:0000313" key="3">
    <source>
        <dbReference type="EMBL" id="EFP80742.2"/>
    </source>
</evidence>
<dbReference type="AlphaFoldDB" id="E3K8D2"/>
<sequence>MFFRPDLLVHGALFVLTTELPARCSGAPMNSGPLALVKEAPKSQQIVAGPETEVAKFHRDLKSKLVNGNGQHEVEFSTPSMIVDNGDGTISEVSEKTQIGSRLINKSETSADGSKMSYKGNQSWTRKVTAKTTSIPGLLQNNRIALPERVLRALLPMSQESHNAPVGLLESSTPAAPLHQATAPHYSHQAPPLQSPAQPYGPPASREPLIEEVHDEEPASHTTSTVHDPHDHDSHQHPQDEHSESPNQSQAEPAHSAEDSHDHAEPPKQSQVQPPQQSQVQPPQQSQAQPPKQSPAESAYTVQDPDDEPQPPPRSQAQPPKESHAESAYSVHHPDDEAQPPKKYQVQPPQQNKVESTYTVQDPDDEAQPARQSQVQNRMPNPSNQGVNRSPAAPYDFSAKLGFAPKEIDFKQFRIIAERHMGLDPKTLDEFKASFHAKYKPAQLEDSFKIDQSSIVYHYLKWLNDKEKTWKISGQLEDGLNLRQGTQILYPKFDRMNLGEMLVYHHPEITLRQEKHFVEFATKKINPDGKLLYQSVDHQSFGRLYQEWQESNKGWKFKMLNLYDKALGKARNFFKRFSQLFKRKKA</sequence>
<dbReference type="GeneID" id="10539761"/>
<evidence type="ECO:0000256" key="1">
    <source>
        <dbReference type="SAM" id="MobiDB-lite"/>
    </source>
</evidence>
<dbReference type="Proteomes" id="UP000008783">
    <property type="component" value="Unassembled WGS sequence"/>
</dbReference>
<dbReference type="KEGG" id="pgr:PGTG_06698"/>
<feature type="compositionally biased region" description="Polar residues" evidence="1">
    <location>
        <begin position="370"/>
        <end position="388"/>
    </location>
</feature>
<feature type="region of interest" description="Disordered" evidence="1">
    <location>
        <begin position="182"/>
        <end position="393"/>
    </location>
</feature>
<dbReference type="VEuPathDB" id="FungiDB:PGTG_06698"/>
<evidence type="ECO:0000313" key="4">
    <source>
        <dbReference type="Proteomes" id="UP000008783"/>
    </source>
</evidence>
<feature type="signal peptide" evidence="2">
    <location>
        <begin position="1"/>
        <end position="26"/>
    </location>
</feature>
<organism evidence="3 4">
    <name type="scientific">Puccinia graminis f. sp. tritici (strain CRL 75-36-700-3 / race SCCL)</name>
    <name type="common">Black stem rust fungus</name>
    <dbReference type="NCBI Taxonomy" id="418459"/>
    <lineage>
        <taxon>Eukaryota</taxon>
        <taxon>Fungi</taxon>
        <taxon>Dikarya</taxon>
        <taxon>Basidiomycota</taxon>
        <taxon>Pucciniomycotina</taxon>
        <taxon>Pucciniomycetes</taxon>
        <taxon>Pucciniales</taxon>
        <taxon>Pucciniaceae</taxon>
        <taxon>Puccinia</taxon>
    </lineage>
</organism>
<evidence type="ECO:0000256" key="2">
    <source>
        <dbReference type="SAM" id="SignalP"/>
    </source>
</evidence>
<accession>E3K8D2</accession>
<feature type="compositionally biased region" description="Basic and acidic residues" evidence="1">
    <location>
        <begin position="208"/>
        <end position="219"/>
    </location>
</feature>
<gene>
    <name evidence="3" type="ORF">PGTG_06698</name>
</gene>
<dbReference type="EMBL" id="DS178276">
    <property type="protein sequence ID" value="EFP80742.2"/>
    <property type="molecule type" value="Genomic_DNA"/>
</dbReference>
<feature type="compositionally biased region" description="Low complexity" evidence="1">
    <location>
        <begin position="267"/>
        <end position="296"/>
    </location>
</feature>
<keyword evidence="4" id="KW-1185">Reference proteome</keyword>
<dbReference type="HOGENOM" id="CLU_471019_0_0_1"/>
<dbReference type="RefSeq" id="XP_003325161.2">
    <property type="nucleotide sequence ID" value="XM_003325113.2"/>
</dbReference>
<feature type="compositionally biased region" description="Basic and acidic residues" evidence="1">
    <location>
        <begin position="227"/>
        <end position="244"/>
    </location>
</feature>
<proteinExistence type="predicted"/>
<feature type="chain" id="PRO_5003173083" evidence="2">
    <location>
        <begin position="27"/>
        <end position="586"/>
    </location>
</feature>
<reference evidence="4" key="2">
    <citation type="journal article" date="2011" name="Proc. Natl. Acad. Sci. U.S.A.">
        <title>Obligate biotrophy features unraveled by the genomic analysis of rust fungi.</title>
        <authorList>
            <person name="Duplessis S."/>
            <person name="Cuomo C.A."/>
            <person name="Lin Y.-C."/>
            <person name="Aerts A."/>
            <person name="Tisserant E."/>
            <person name="Veneault-Fourrey C."/>
            <person name="Joly D.L."/>
            <person name="Hacquard S."/>
            <person name="Amselem J."/>
            <person name="Cantarel B.L."/>
            <person name="Chiu R."/>
            <person name="Coutinho P.M."/>
            <person name="Feau N."/>
            <person name="Field M."/>
            <person name="Frey P."/>
            <person name="Gelhaye E."/>
            <person name="Goldberg J."/>
            <person name="Grabherr M.G."/>
            <person name="Kodira C.D."/>
            <person name="Kohler A."/>
            <person name="Kuees U."/>
            <person name="Lindquist E.A."/>
            <person name="Lucas S.M."/>
            <person name="Mago R."/>
            <person name="Mauceli E."/>
            <person name="Morin E."/>
            <person name="Murat C."/>
            <person name="Pangilinan J.L."/>
            <person name="Park R."/>
            <person name="Pearson M."/>
            <person name="Quesneville H."/>
            <person name="Rouhier N."/>
            <person name="Sakthikumar S."/>
            <person name="Salamov A.A."/>
            <person name="Schmutz J."/>
            <person name="Selles B."/>
            <person name="Shapiro H."/>
            <person name="Tanguay P."/>
            <person name="Tuskan G.A."/>
            <person name="Henrissat B."/>
            <person name="Van de Peer Y."/>
            <person name="Rouze P."/>
            <person name="Ellis J.G."/>
            <person name="Dodds P.N."/>
            <person name="Schein J.E."/>
            <person name="Zhong S."/>
            <person name="Hamelin R.C."/>
            <person name="Grigoriev I.V."/>
            <person name="Szabo L.J."/>
            <person name="Martin F."/>
        </authorList>
    </citation>
    <scope>NUCLEOTIDE SEQUENCE [LARGE SCALE GENOMIC DNA]</scope>
    <source>
        <strain evidence="4">CRL 75-36-700-3 / race SCCL</strain>
    </source>
</reference>
<reference key="1">
    <citation type="submission" date="2007-01" db="EMBL/GenBank/DDBJ databases">
        <title>The Genome Sequence of Puccinia graminis f. sp. tritici Strain CRL 75-36-700-3.</title>
        <authorList>
            <consortium name="The Broad Institute Genome Sequencing Platform"/>
            <person name="Birren B."/>
            <person name="Lander E."/>
            <person name="Galagan J."/>
            <person name="Nusbaum C."/>
            <person name="Devon K."/>
            <person name="Cuomo C."/>
            <person name="Jaffe D."/>
            <person name="Butler J."/>
            <person name="Alvarez P."/>
            <person name="Gnerre S."/>
            <person name="Grabherr M."/>
            <person name="Mauceli E."/>
            <person name="Brockman W."/>
            <person name="Young S."/>
            <person name="LaButti K."/>
            <person name="Sykes S."/>
            <person name="DeCaprio D."/>
            <person name="Crawford M."/>
            <person name="Koehrsen M."/>
            <person name="Engels R."/>
            <person name="Montgomery P."/>
            <person name="Pearson M."/>
            <person name="Howarth C."/>
            <person name="Larson L."/>
            <person name="White J."/>
            <person name="Zeng Q."/>
            <person name="Kodira C."/>
            <person name="Yandava C."/>
            <person name="Alvarado L."/>
            <person name="O'Leary S."/>
            <person name="Szabo L."/>
            <person name="Dean R."/>
            <person name="Schein J."/>
        </authorList>
    </citation>
    <scope>NUCLEOTIDE SEQUENCE</scope>
    <source>
        <strain>CRL 75-36-700-3</strain>
    </source>
</reference>
<protein>
    <submittedName>
        <fullName evidence="3">Uncharacterized protein</fullName>
    </submittedName>
</protein>
<dbReference type="InParanoid" id="E3K8D2"/>
<name>E3K8D2_PUCGT</name>
<dbReference type="OrthoDB" id="2500931at2759"/>